<dbReference type="OrthoDB" id="2919534at2759"/>
<dbReference type="EMBL" id="JAAMPC010000015">
    <property type="protein sequence ID" value="KAG2256383.1"/>
    <property type="molecule type" value="Genomic_DNA"/>
</dbReference>
<proteinExistence type="predicted"/>
<comment type="caution">
    <text evidence="2">The sequence shown here is derived from an EMBL/GenBank/DDBJ whole genome shotgun (WGS) entry which is preliminary data.</text>
</comment>
<dbReference type="Gene3D" id="2.40.70.10">
    <property type="entry name" value="Acid Proteases"/>
    <property type="match status" value="1"/>
</dbReference>
<dbReference type="PANTHER" id="PTHR33240">
    <property type="entry name" value="OS08G0508500 PROTEIN"/>
    <property type="match status" value="1"/>
</dbReference>
<evidence type="ECO:0000313" key="3">
    <source>
        <dbReference type="Proteomes" id="UP000886595"/>
    </source>
</evidence>
<accession>A0A8X7PTJ4</accession>
<evidence type="ECO:0000256" key="1">
    <source>
        <dbReference type="SAM" id="MobiDB-lite"/>
    </source>
</evidence>
<gene>
    <name evidence="2" type="ORF">Bca52824_075677</name>
</gene>
<sequence>MISWGQNSKTTDEIKSQTEGKFWFEISVAIRTLEKSDEDTPPPQVAKYNQNTRPLSTKLPNSKRKNKMTKIRELLEKPIQKKSRVQTFNCNLSRGQRHYRLALTKRWNFQNHNEDKKRIDFIYGGSKFCNSVNSIKAYQRRAENNVGIREPLTGLDHEITFNENETADLDKPHDDALVIRINVGGCELSRVMINTGSSADVLFYEAFKKMGFTKALLKQERTPLTGFAGETTYSLGSIELAVTTGEIRKIVEFIVIDHPAPFNAILGRPWLYSMNAVPSTYHQCLKFPTSKGVETIRGSQKNSRTCYLASFKDIEQQP</sequence>
<dbReference type="PANTHER" id="PTHR33240:SF15">
    <property type="entry name" value="GAG-PRO-LIKE PROTEIN"/>
    <property type="match status" value="1"/>
</dbReference>
<organism evidence="2 3">
    <name type="scientific">Brassica carinata</name>
    <name type="common">Ethiopian mustard</name>
    <name type="synonym">Abyssinian cabbage</name>
    <dbReference type="NCBI Taxonomy" id="52824"/>
    <lineage>
        <taxon>Eukaryota</taxon>
        <taxon>Viridiplantae</taxon>
        <taxon>Streptophyta</taxon>
        <taxon>Embryophyta</taxon>
        <taxon>Tracheophyta</taxon>
        <taxon>Spermatophyta</taxon>
        <taxon>Magnoliopsida</taxon>
        <taxon>eudicotyledons</taxon>
        <taxon>Gunneridae</taxon>
        <taxon>Pentapetalae</taxon>
        <taxon>rosids</taxon>
        <taxon>malvids</taxon>
        <taxon>Brassicales</taxon>
        <taxon>Brassicaceae</taxon>
        <taxon>Brassiceae</taxon>
        <taxon>Brassica</taxon>
    </lineage>
</organism>
<feature type="region of interest" description="Disordered" evidence="1">
    <location>
        <begin position="35"/>
        <end position="65"/>
    </location>
</feature>
<dbReference type="AlphaFoldDB" id="A0A8X7PTJ4"/>
<protein>
    <submittedName>
        <fullName evidence="2">Uncharacterized protein</fullName>
    </submittedName>
</protein>
<dbReference type="CDD" id="cd00303">
    <property type="entry name" value="retropepsin_like"/>
    <property type="match status" value="1"/>
</dbReference>
<dbReference type="SUPFAM" id="SSF50630">
    <property type="entry name" value="Acid proteases"/>
    <property type="match status" value="1"/>
</dbReference>
<dbReference type="Proteomes" id="UP000886595">
    <property type="component" value="Unassembled WGS sequence"/>
</dbReference>
<reference evidence="2 3" key="1">
    <citation type="submission" date="2020-02" db="EMBL/GenBank/DDBJ databases">
        <authorList>
            <person name="Ma Q."/>
            <person name="Huang Y."/>
            <person name="Song X."/>
            <person name="Pei D."/>
        </authorList>
    </citation>
    <scope>NUCLEOTIDE SEQUENCE [LARGE SCALE GENOMIC DNA]</scope>
    <source>
        <strain evidence="2">Sxm20200214</strain>
        <tissue evidence="2">Leaf</tissue>
    </source>
</reference>
<evidence type="ECO:0000313" key="2">
    <source>
        <dbReference type="EMBL" id="KAG2256383.1"/>
    </source>
</evidence>
<name>A0A8X7PTJ4_BRACI</name>
<feature type="compositionally biased region" description="Polar residues" evidence="1">
    <location>
        <begin position="47"/>
        <end position="60"/>
    </location>
</feature>
<dbReference type="InterPro" id="IPR021109">
    <property type="entry name" value="Peptidase_aspartic_dom_sf"/>
</dbReference>
<keyword evidence="3" id="KW-1185">Reference proteome</keyword>